<protein>
    <submittedName>
        <fullName evidence="1">Uncharacterized protein</fullName>
    </submittedName>
</protein>
<proteinExistence type="predicted"/>
<evidence type="ECO:0000313" key="2">
    <source>
        <dbReference type="Proteomes" id="UP000068382"/>
    </source>
</evidence>
<dbReference type="Proteomes" id="UP000068382">
    <property type="component" value="Unassembled WGS sequence"/>
</dbReference>
<dbReference type="EMBL" id="LPUY01000087">
    <property type="protein sequence ID" value="KUP91780.1"/>
    <property type="molecule type" value="Genomic_DNA"/>
</dbReference>
<reference evidence="1 2" key="1">
    <citation type="submission" date="2015-12" db="EMBL/GenBank/DDBJ databases">
        <title>Genome sequence of the marine Rhodobacteraceae strain O3.65, Candidatus Tritonibacter horizontis.</title>
        <authorList>
            <person name="Poehlein A."/>
            <person name="Giebel H.A."/>
            <person name="Voget S."/>
            <person name="Brinkhoff T."/>
        </authorList>
    </citation>
    <scope>NUCLEOTIDE SEQUENCE [LARGE SCALE GENOMIC DNA]</scope>
    <source>
        <strain evidence="1 2">O3.65</strain>
    </source>
</reference>
<dbReference type="AlphaFoldDB" id="A0A132BVL9"/>
<organism evidence="1 2">
    <name type="scientific">Tritonibacter horizontis</name>
    <dbReference type="NCBI Taxonomy" id="1768241"/>
    <lineage>
        <taxon>Bacteria</taxon>
        <taxon>Pseudomonadati</taxon>
        <taxon>Pseudomonadota</taxon>
        <taxon>Alphaproteobacteria</taxon>
        <taxon>Rhodobacterales</taxon>
        <taxon>Paracoccaceae</taxon>
        <taxon>Tritonibacter</taxon>
    </lineage>
</organism>
<accession>A0A132BVL9</accession>
<name>A0A132BVL9_9RHOB</name>
<gene>
    <name evidence="1" type="ORF">TRIHO_33110</name>
</gene>
<comment type="caution">
    <text evidence="1">The sequence shown here is derived from an EMBL/GenBank/DDBJ whole genome shotgun (WGS) entry which is preliminary data.</text>
</comment>
<sequence length="118" mass="12553">MALPEVSHPSCGADHARAVQSSKLPTARALFERLSSMTPDCPIKTFARTLQALPAAERRDSFANAVIETGGHYNVPTDLPPGRSIVTLSLHGIQTSGWFEDAAIDSWVRIALGGEVAA</sequence>
<keyword evidence="2" id="KW-1185">Reference proteome</keyword>
<evidence type="ECO:0000313" key="1">
    <source>
        <dbReference type="EMBL" id="KUP91780.1"/>
    </source>
</evidence>